<keyword evidence="2" id="KW-1185">Reference proteome</keyword>
<feature type="non-terminal residue" evidence="1">
    <location>
        <position position="225"/>
    </location>
</feature>
<dbReference type="Proteomes" id="UP001239111">
    <property type="component" value="Chromosome 1"/>
</dbReference>
<sequence>KCIDHYTNLRVRGAVSGIETNHGKEVDTRLEKIVNRMFQRCLNENQYRQALGLAIETKRMDIFESAILLSDDVSGMLKYAFHVAMNLIQNRGFRNSVLRSLINLYKSLGTPDYISMCQCLIYLDDAIAVAELLDRLSQETPDCSLMALQIGFDLYESGTQQFLGRVLQALRSTAPVPGALKINQNLKSIDIGGLRSPGMPELNEIEDRTVTSALGNGSQKTIESL</sequence>
<proteinExistence type="predicted"/>
<reference evidence="1" key="1">
    <citation type="submission" date="2023-04" db="EMBL/GenBank/DDBJ databases">
        <title>A chromosome-level genome assembly of the parasitoid wasp Eretmocerus hayati.</title>
        <authorList>
            <person name="Zhong Y."/>
            <person name="Liu S."/>
            <person name="Liu Y."/>
        </authorList>
    </citation>
    <scope>NUCLEOTIDE SEQUENCE</scope>
    <source>
        <strain evidence="1">ZJU_SS_LIU_2023</strain>
    </source>
</reference>
<accession>A0ACC2PUY1</accession>
<protein>
    <submittedName>
        <fullName evidence="1">Uncharacterized protein</fullName>
    </submittedName>
</protein>
<evidence type="ECO:0000313" key="2">
    <source>
        <dbReference type="Proteomes" id="UP001239111"/>
    </source>
</evidence>
<gene>
    <name evidence="1" type="ORF">QAD02_021398</name>
</gene>
<evidence type="ECO:0000313" key="1">
    <source>
        <dbReference type="EMBL" id="KAJ8685605.1"/>
    </source>
</evidence>
<dbReference type="EMBL" id="CM056741">
    <property type="protein sequence ID" value="KAJ8685605.1"/>
    <property type="molecule type" value="Genomic_DNA"/>
</dbReference>
<organism evidence="1 2">
    <name type="scientific">Eretmocerus hayati</name>
    <dbReference type="NCBI Taxonomy" id="131215"/>
    <lineage>
        <taxon>Eukaryota</taxon>
        <taxon>Metazoa</taxon>
        <taxon>Ecdysozoa</taxon>
        <taxon>Arthropoda</taxon>
        <taxon>Hexapoda</taxon>
        <taxon>Insecta</taxon>
        <taxon>Pterygota</taxon>
        <taxon>Neoptera</taxon>
        <taxon>Endopterygota</taxon>
        <taxon>Hymenoptera</taxon>
        <taxon>Apocrita</taxon>
        <taxon>Proctotrupomorpha</taxon>
        <taxon>Chalcidoidea</taxon>
        <taxon>Aphelinidae</taxon>
        <taxon>Aphelininae</taxon>
        <taxon>Eretmocerus</taxon>
    </lineage>
</organism>
<comment type="caution">
    <text evidence="1">The sequence shown here is derived from an EMBL/GenBank/DDBJ whole genome shotgun (WGS) entry which is preliminary data.</text>
</comment>
<name>A0ACC2PUY1_9HYME</name>
<feature type="non-terminal residue" evidence="1">
    <location>
        <position position="1"/>
    </location>
</feature>